<comment type="caution">
    <text evidence="3">The sequence shown here is derived from an EMBL/GenBank/DDBJ whole genome shotgun (WGS) entry which is preliminary data.</text>
</comment>
<evidence type="ECO:0000313" key="3">
    <source>
        <dbReference type="EMBL" id="RDU70995.1"/>
    </source>
</evidence>
<dbReference type="RefSeq" id="WP_147288601.1">
    <property type="nucleotide sequence ID" value="NZ_NXLV01000005.1"/>
</dbReference>
<feature type="non-terminal residue" evidence="3">
    <location>
        <position position="2037"/>
    </location>
</feature>
<dbReference type="EMBL" id="NXLV01000005">
    <property type="protein sequence ID" value="RDU70995.1"/>
    <property type="molecule type" value="Genomic_DNA"/>
</dbReference>
<dbReference type="OrthoDB" id="5330682at2"/>
<sequence>MKTSKPLYKPLIASSLALALGVSVAVATDPTISINGTSDQSPSNLTWKQESDNYVSFSLTDNSSRVVNDVQIEISSSGNTTLLRDRQQNGGFDRVDLDFASTTQATLNGNSKGLKIGANGTGTLIASLWNSDASQSKTITLDLSNPSSTYALLGNLYIKKTGGVGTAEFNGTFGGQGIKGNVTFETVNGTGGVGLGTANVTLKENAGIDGSVLVKSNGTYSLTFQKASGGSVTGSMSFSDGSANTTIKNLTSVTNGINLQSGSHTINFQDSNGTTASVPTLTANINLSGGTTTINGLANLTGNITASGSATLNLSNTAINGDITFNRYNQNVFHFSENVSISGVGSVNAITTKGDWGYQITKKMQIVFGSNASGGSVGINGKILSQTHAFTELVFSQNTSITLGNGNAIDIEASQTGGNLGGVYSKNILVLTGSTTAKIGTISSSGDYGGGVSSGDTLNTLSFNNTSNGNISINKMTATRSYNIIGKDLVTYSSSSTTYDTSLFVDGGYRGKKFNGSVAEFVKSAHSASGTFTFGDNSSGTIGNAIVTDIVGANYINISGTTAIKGNVLSSVSSSPDATSGHNNLIVLTGTSTTLGEDSKAISIKVANNEGSAYNKTSNNTLLLGATTNTLILSALSAKGTYNSEMAKNFNALSINSGTTTATITSVNAGFGTNIIGKDLITQGDSSGYNTTLFGNANTPVIQSGFIAEFVKSTHSASGTFTFGDNSTSPITDAISTSQGGLNYINVSGTTTIKGNILSSTQGSTGGNNNLIVLTGTSATLGEDGKAISIKVNNVGGEAHIRNSNNTLLLGATTNTLTLSDLSALGTYNSDARANFNALSFNSTTDNGNQTLGEISASNGSNIIGKDLITQGDSSGSGSGYNTTLFGNANTPTIQRNNISSTFMSDTHTAKGTYNITSLTIENTVMGGNYINVENLTITDGVKASSTNTTTSNERFVENYIYTNGSGTSSISGGVSVSTGGSVDTKNVITFAGSGTNSISGEISASGGSNNIKATKLDLSSANIIANSGNNTITIDELTSSIQSIQTTDGTNTITIRNSTSDITIANGITSSGSSWNSEGNNIINIEKANANLIISTIGITTQKSSSDWYRTAQKNNITFSNGGILTLTTGNISAQNGNQNNITFNGTGNATITLLEANAKISASDDGKNNFNFAGSQNTIASLMTKDNTGQNNLTLLTDNSTLTLKGQTNAISTLTAVSGEATNKDTLIIDTSTNANATSIDKLVNGGNLIVSMKGATNSATLTLNNTSANSTLKALNLTEATSDMDKNILNLQARTTTILDEVNIEANKGLTINLNGTSTLELDNGLSNSGNAKISFGGSNGVFDSIIDTNGSDATTTINIASDRVGVITGEITQSNGGANNVVFNGGTAKLTLQGSSNALNSVDSTSAGILSLDGAGSQSGVQATITTLTGNNLTANFNGNQTKEAKLILSNGGKTLAGVTLGANSTNNTLSLQNGKTTISGAISVGANQGIAFDLSNGVELALNGGMSGAGDSAVNIASNTTANSATLSGTEAITLNTANLSGDNSSTLTLKAQTIDIATLNANATTSNKLTLDSSSNNVSATLHNIVGNLDVELNSTSNASTLTLNGGRIQSISATNGGADKNLAVFSSGSNVIASAIDNTSVENSKGLTLQVNSGATLHAQGGIDNSSAGTINVALNGGTLTFGTHSNHISQLSGNGGRVDLATTTSSYSSANASQTRNTLTIDNYTSESTTFNLFVSSSKNDQITLSNGGSNAKAILTLKGEMDVYDITYSNHTNANNTLVAKASNNIAVESGISLIGVNDVVMDLVSVVNGTTTDYYIGKVVDLGVDPVFQEIASTALTVNYDLFLANFNSLNKRMGELRESEHSNGVWARVFGGSMSNDFGSGSKTDYVTAQAGYDYSLSIGENARNFMGIALAYGTSNTKGNTLALNTNGASSNSVALDKVNSNMIEVGLYNSYVADSGWYNDTILKFDYIMSEFSFSTDPTRMSETNNFAMVLSDEFGYRYSFGESEKGSWYIDPQVEVAFGYFNQ</sequence>
<evidence type="ECO:0000259" key="2">
    <source>
        <dbReference type="PROSITE" id="PS51208"/>
    </source>
</evidence>
<feature type="signal peptide" evidence="1">
    <location>
        <begin position="1"/>
        <end position="27"/>
    </location>
</feature>
<dbReference type="Proteomes" id="UP000257045">
    <property type="component" value="Unassembled WGS sequence"/>
</dbReference>
<organism evidence="3 4">
    <name type="scientific">Helicobacter brantae</name>
    <dbReference type="NCBI Taxonomy" id="375927"/>
    <lineage>
        <taxon>Bacteria</taxon>
        <taxon>Pseudomonadati</taxon>
        <taxon>Campylobacterota</taxon>
        <taxon>Epsilonproteobacteria</taxon>
        <taxon>Campylobacterales</taxon>
        <taxon>Helicobacteraceae</taxon>
        <taxon>Helicobacter</taxon>
    </lineage>
</organism>
<dbReference type="PROSITE" id="PS51208">
    <property type="entry name" value="AUTOTRANSPORTER"/>
    <property type="match status" value="1"/>
</dbReference>
<keyword evidence="4" id="KW-1185">Reference proteome</keyword>
<keyword evidence="1" id="KW-0732">Signal</keyword>
<dbReference type="InterPro" id="IPR036709">
    <property type="entry name" value="Autotransporte_beta_dom_sf"/>
</dbReference>
<feature type="domain" description="Autotransporter" evidence="2">
    <location>
        <begin position="1869"/>
        <end position="2037"/>
    </location>
</feature>
<proteinExistence type="predicted"/>
<name>A0A3D8J1F3_9HELI</name>
<feature type="chain" id="PRO_5017644018" description="Autotransporter domain-containing protein" evidence="1">
    <location>
        <begin position="28"/>
        <end position="2037"/>
    </location>
</feature>
<dbReference type="SUPFAM" id="SSF103515">
    <property type="entry name" value="Autotransporter"/>
    <property type="match status" value="1"/>
</dbReference>
<gene>
    <name evidence="3" type="ORF">CQA58_04235</name>
</gene>
<dbReference type="InterPro" id="IPR005546">
    <property type="entry name" value="Autotransporte_beta"/>
</dbReference>
<reference evidence="3 4" key="1">
    <citation type="submission" date="2018-04" db="EMBL/GenBank/DDBJ databases">
        <title>Novel Campyloabacter and Helicobacter Species and Strains.</title>
        <authorList>
            <person name="Mannion A.J."/>
            <person name="Shen Z."/>
            <person name="Fox J.G."/>
        </authorList>
    </citation>
    <scope>NUCLEOTIDE SEQUENCE [LARGE SCALE GENOMIC DNA]</scope>
    <source>
        <strain evidence="3 4">MIT 04-9366</strain>
    </source>
</reference>
<protein>
    <recommendedName>
        <fullName evidence="2">Autotransporter domain-containing protein</fullName>
    </recommendedName>
</protein>
<evidence type="ECO:0000313" key="4">
    <source>
        <dbReference type="Proteomes" id="UP000257045"/>
    </source>
</evidence>
<evidence type="ECO:0000256" key="1">
    <source>
        <dbReference type="SAM" id="SignalP"/>
    </source>
</evidence>
<dbReference type="Gene3D" id="2.40.128.130">
    <property type="entry name" value="Autotransporter beta-domain"/>
    <property type="match status" value="1"/>
</dbReference>
<accession>A0A3D8J1F3</accession>